<dbReference type="SUPFAM" id="SSF56112">
    <property type="entry name" value="Protein kinase-like (PK-like)"/>
    <property type="match status" value="1"/>
</dbReference>
<evidence type="ECO:0000256" key="10">
    <source>
        <dbReference type="ARBA" id="ARBA00022840"/>
    </source>
</evidence>
<name>A0A553PCJ3_TIGCA</name>
<feature type="domain" description="Protein kinase" evidence="15">
    <location>
        <begin position="71"/>
        <end position="346"/>
    </location>
</feature>
<comment type="catalytic activity">
    <reaction evidence="12">
        <text>L-seryl-[protein] + ATP = O-phospho-L-seryl-[protein] + ADP + H(+)</text>
        <dbReference type="Rhea" id="RHEA:17989"/>
        <dbReference type="Rhea" id="RHEA-COMP:9863"/>
        <dbReference type="Rhea" id="RHEA-COMP:11604"/>
        <dbReference type="ChEBI" id="CHEBI:15378"/>
        <dbReference type="ChEBI" id="CHEBI:29999"/>
        <dbReference type="ChEBI" id="CHEBI:30616"/>
        <dbReference type="ChEBI" id="CHEBI:83421"/>
        <dbReference type="ChEBI" id="CHEBI:456216"/>
        <dbReference type="EC" id="2.7.11.1"/>
    </reaction>
</comment>
<keyword evidence="10 13" id="KW-0067">ATP-binding</keyword>
<feature type="binding site" evidence="13">
    <location>
        <position position="100"/>
    </location>
    <ligand>
        <name>ATP</name>
        <dbReference type="ChEBI" id="CHEBI:30616"/>
    </ligand>
</feature>
<evidence type="ECO:0000259" key="15">
    <source>
        <dbReference type="PROSITE" id="PS50011"/>
    </source>
</evidence>
<dbReference type="InterPro" id="IPR011009">
    <property type="entry name" value="Kinase-like_dom_sf"/>
</dbReference>
<dbReference type="InterPro" id="IPR024678">
    <property type="entry name" value="Kinase_OSR1/WNK_CCT"/>
</dbReference>
<evidence type="ECO:0000256" key="12">
    <source>
        <dbReference type="ARBA" id="ARBA00048679"/>
    </source>
</evidence>
<feature type="compositionally biased region" description="Low complexity" evidence="14">
    <location>
        <begin position="35"/>
        <end position="61"/>
    </location>
</feature>
<gene>
    <name evidence="16" type="ORF">TCAL_09750</name>
</gene>
<dbReference type="GO" id="GO:0005737">
    <property type="term" value="C:cytoplasm"/>
    <property type="evidence" value="ECO:0007669"/>
    <property type="project" value="UniProtKB-SubCell"/>
</dbReference>
<dbReference type="Pfam" id="PF00069">
    <property type="entry name" value="Pkinase"/>
    <property type="match status" value="1"/>
</dbReference>
<dbReference type="AlphaFoldDB" id="A0A553PCJ3"/>
<keyword evidence="17" id="KW-1185">Reference proteome</keyword>
<evidence type="ECO:0000256" key="13">
    <source>
        <dbReference type="PROSITE-ProRule" id="PRU10141"/>
    </source>
</evidence>
<comment type="catalytic activity">
    <reaction evidence="11">
        <text>L-threonyl-[protein] + ATP = O-phospho-L-threonyl-[protein] + ADP + H(+)</text>
        <dbReference type="Rhea" id="RHEA:46608"/>
        <dbReference type="Rhea" id="RHEA-COMP:11060"/>
        <dbReference type="Rhea" id="RHEA-COMP:11605"/>
        <dbReference type="ChEBI" id="CHEBI:15378"/>
        <dbReference type="ChEBI" id="CHEBI:30013"/>
        <dbReference type="ChEBI" id="CHEBI:30616"/>
        <dbReference type="ChEBI" id="CHEBI:61977"/>
        <dbReference type="ChEBI" id="CHEBI:456216"/>
        <dbReference type="EC" id="2.7.11.1"/>
    </reaction>
</comment>
<evidence type="ECO:0000256" key="8">
    <source>
        <dbReference type="ARBA" id="ARBA00022741"/>
    </source>
</evidence>
<organism evidence="16 17">
    <name type="scientific">Tigriopus californicus</name>
    <name type="common">Marine copepod</name>
    <dbReference type="NCBI Taxonomy" id="6832"/>
    <lineage>
        <taxon>Eukaryota</taxon>
        <taxon>Metazoa</taxon>
        <taxon>Ecdysozoa</taxon>
        <taxon>Arthropoda</taxon>
        <taxon>Crustacea</taxon>
        <taxon>Multicrustacea</taxon>
        <taxon>Hexanauplia</taxon>
        <taxon>Copepoda</taxon>
        <taxon>Harpacticoida</taxon>
        <taxon>Harpacticidae</taxon>
        <taxon>Tigriopus</taxon>
    </lineage>
</organism>
<reference evidence="16 17" key="1">
    <citation type="journal article" date="2018" name="Nat. Ecol. Evol.">
        <title>Genomic signatures of mitonuclear coevolution across populations of Tigriopus californicus.</title>
        <authorList>
            <person name="Barreto F.S."/>
            <person name="Watson E.T."/>
            <person name="Lima T.G."/>
            <person name="Willett C.S."/>
            <person name="Edmands S."/>
            <person name="Li W."/>
            <person name="Burton R.S."/>
        </authorList>
    </citation>
    <scope>NUCLEOTIDE SEQUENCE [LARGE SCALE GENOMIC DNA]</scope>
    <source>
        <strain evidence="16 17">San Diego</strain>
    </source>
</reference>
<dbReference type="Gene3D" id="3.30.200.20">
    <property type="entry name" value="Phosphorylase Kinase, domain 1"/>
    <property type="match status" value="1"/>
</dbReference>
<dbReference type="FunFam" id="1.10.510.10:FF:000068">
    <property type="entry name" value="STE20/SPS1-related proline-alanine-rich protein kinase"/>
    <property type="match status" value="1"/>
</dbReference>
<sequence>MSEKGSSSVAAKAGPDEMSSGNSSTHTPSPPPPEAAAAHANPSAASHGPLSSSSLSSSSSKPPWPNSADGYEVKDVIGVGATAQVHGAYCRVRDEKCAIKRINLEKWNTSMDELLKEIQAMSSCNHENVVTYFTSFVHKEELWLVLRLLDSGSLLDIIRHKMKAMDCKSGVLDEATIATVLKEVLKGLEYLHNTGHIHRDIKAGNILLGTDGQVQIADFGVSAWLVTGQGDMNRARSRHTFVGTPCWMAPEVMEQVTGYDFKADIWSFGITAIELATGTAPYHKYPPMKVLMLTLQNDPPTLDSGTEDKEQYKQFGKTFRKMISECLQKDPSKRPTASELLKHPFFKSKAKDRKFLQQSLVASAPTLDARVQKARNGGKPRPPNSSGRLHRNEDGDWVWSSDDDDDDDDHHHHPPHNNKVPATGKPNPNNAAVKAPTNASPAKASTQPAKPLNLVLRMRNPKRELNDIRFEYQPNKDSADGIANELLGTGLITNDDLATMSHNLSMIVSNPPPNKIITFRVTTGFDKTESPDEKNLLGFAQLSLTD</sequence>
<protein>
    <recommendedName>
        <fullName evidence="3">non-specific serine/threonine protein kinase</fullName>
        <ecNumber evidence="3">2.7.11.1</ecNumber>
    </recommendedName>
</protein>
<keyword evidence="4" id="KW-0963">Cytoplasm</keyword>
<dbReference type="GO" id="GO:0005524">
    <property type="term" value="F:ATP binding"/>
    <property type="evidence" value="ECO:0007669"/>
    <property type="project" value="UniProtKB-UniRule"/>
</dbReference>
<dbReference type="OrthoDB" id="8693905at2759"/>
<dbReference type="EC" id="2.7.11.1" evidence="3"/>
<feature type="compositionally biased region" description="Polar residues" evidence="14">
    <location>
        <begin position="437"/>
        <end position="448"/>
    </location>
</feature>
<dbReference type="SMART" id="SM00220">
    <property type="entry name" value="S_TKc"/>
    <property type="match status" value="1"/>
</dbReference>
<feature type="region of interest" description="Disordered" evidence="14">
    <location>
        <begin position="366"/>
        <end position="448"/>
    </location>
</feature>
<evidence type="ECO:0000256" key="9">
    <source>
        <dbReference type="ARBA" id="ARBA00022777"/>
    </source>
</evidence>
<dbReference type="CDD" id="cd06610">
    <property type="entry name" value="STKc_OSR1_SPAK"/>
    <property type="match status" value="1"/>
</dbReference>
<evidence type="ECO:0000256" key="14">
    <source>
        <dbReference type="SAM" id="MobiDB-lite"/>
    </source>
</evidence>
<comment type="subcellular location">
    <subcellularLocation>
        <location evidence="1">Cytoplasm</location>
    </subcellularLocation>
</comment>
<dbReference type="PANTHER" id="PTHR48012:SF16">
    <property type="entry name" value="NON-SPECIFIC SERINE_THREONINE PROTEIN KINASE"/>
    <property type="match status" value="1"/>
</dbReference>
<evidence type="ECO:0000256" key="1">
    <source>
        <dbReference type="ARBA" id="ARBA00004496"/>
    </source>
</evidence>
<keyword evidence="9" id="KW-0418">Kinase</keyword>
<evidence type="ECO:0000313" key="16">
    <source>
        <dbReference type="EMBL" id="TRY75406.1"/>
    </source>
</evidence>
<dbReference type="FunFam" id="3.30.200.20:FF:000114">
    <property type="entry name" value="serine/threonine-protein kinase OSR1 isoform X1"/>
    <property type="match status" value="1"/>
</dbReference>
<dbReference type="Proteomes" id="UP000318571">
    <property type="component" value="Chromosome 2"/>
</dbReference>
<proteinExistence type="inferred from homology"/>
<dbReference type="Pfam" id="PF12202">
    <property type="entry name" value="OSR1_C"/>
    <property type="match status" value="1"/>
</dbReference>
<keyword evidence="5" id="KW-0723">Serine/threonine-protein kinase</keyword>
<dbReference type="STRING" id="6832.A0A553PCJ3"/>
<evidence type="ECO:0000256" key="11">
    <source>
        <dbReference type="ARBA" id="ARBA00047899"/>
    </source>
</evidence>
<dbReference type="PANTHER" id="PTHR48012">
    <property type="entry name" value="STERILE20-LIKE KINASE, ISOFORM B-RELATED"/>
    <property type="match status" value="1"/>
</dbReference>
<dbReference type="OMA" id="GEADECY"/>
<dbReference type="PROSITE" id="PS50011">
    <property type="entry name" value="PROTEIN_KINASE_DOM"/>
    <property type="match status" value="1"/>
</dbReference>
<dbReference type="Gene3D" id="1.10.510.10">
    <property type="entry name" value="Transferase(Phosphotransferase) domain 1"/>
    <property type="match status" value="1"/>
</dbReference>
<comment type="caution">
    <text evidence="16">The sequence shown here is derived from an EMBL/GenBank/DDBJ whole genome shotgun (WGS) entry which is preliminary data.</text>
</comment>
<evidence type="ECO:0000256" key="3">
    <source>
        <dbReference type="ARBA" id="ARBA00012513"/>
    </source>
</evidence>
<dbReference type="InterPro" id="IPR000719">
    <property type="entry name" value="Prot_kinase_dom"/>
</dbReference>
<dbReference type="GO" id="GO:0004674">
    <property type="term" value="F:protein serine/threonine kinase activity"/>
    <property type="evidence" value="ECO:0007669"/>
    <property type="project" value="UniProtKB-KW"/>
</dbReference>
<evidence type="ECO:0000256" key="6">
    <source>
        <dbReference type="ARBA" id="ARBA00022553"/>
    </source>
</evidence>
<evidence type="ECO:0000256" key="7">
    <source>
        <dbReference type="ARBA" id="ARBA00022679"/>
    </source>
</evidence>
<keyword evidence="6" id="KW-0597">Phosphoprotein</keyword>
<feature type="region of interest" description="Disordered" evidence="14">
    <location>
        <begin position="1"/>
        <end position="67"/>
    </location>
</feature>
<dbReference type="InterPro" id="IPR017441">
    <property type="entry name" value="Protein_kinase_ATP_BS"/>
</dbReference>
<evidence type="ECO:0000256" key="5">
    <source>
        <dbReference type="ARBA" id="ARBA00022527"/>
    </source>
</evidence>
<keyword evidence="7" id="KW-0808">Transferase</keyword>
<comment type="similarity">
    <text evidence="2">Belongs to the protein kinase superfamily. STE Ser/Thr protein kinase family. STE20 subfamily.</text>
</comment>
<keyword evidence="8 13" id="KW-0547">Nucleotide-binding</keyword>
<evidence type="ECO:0000313" key="17">
    <source>
        <dbReference type="Proteomes" id="UP000318571"/>
    </source>
</evidence>
<evidence type="ECO:0000256" key="4">
    <source>
        <dbReference type="ARBA" id="ARBA00022490"/>
    </source>
</evidence>
<dbReference type="Gene3D" id="3.10.20.90">
    <property type="entry name" value="Phosphatidylinositol 3-kinase Catalytic Subunit, Chain A, domain 1"/>
    <property type="match status" value="1"/>
</dbReference>
<dbReference type="EMBL" id="VCGU01000005">
    <property type="protein sequence ID" value="TRY75406.1"/>
    <property type="molecule type" value="Genomic_DNA"/>
</dbReference>
<accession>A0A553PCJ3</accession>
<dbReference type="InterPro" id="IPR050629">
    <property type="entry name" value="STE20/SPS1-PAK"/>
</dbReference>
<evidence type="ECO:0000256" key="2">
    <source>
        <dbReference type="ARBA" id="ARBA00008874"/>
    </source>
</evidence>
<dbReference type="PROSITE" id="PS00107">
    <property type="entry name" value="PROTEIN_KINASE_ATP"/>
    <property type="match status" value="1"/>
</dbReference>